<proteinExistence type="predicted"/>
<name>A0ABS5MPL7_9STAP</name>
<keyword evidence="2" id="KW-0812">Transmembrane</keyword>
<dbReference type="EMBL" id="JAGXBM010000018">
    <property type="protein sequence ID" value="MBS3697874.1"/>
    <property type="molecule type" value="Genomic_DNA"/>
</dbReference>
<evidence type="ECO:0000256" key="1">
    <source>
        <dbReference type="SAM" id="Coils"/>
    </source>
</evidence>
<evidence type="ECO:0000313" key="3">
    <source>
        <dbReference type="EMBL" id="MBS3697874.1"/>
    </source>
</evidence>
<evidence type="ECO:0000313" key="4">
    <source>
        <dbReference type="Proteomes" id="UP000681586"/>
    </source>
</evidence>
<keyword evidence="2" id="KW-1133">Transmembrane helix</keyword>
<comment type="caution">
    <text evidence="3">The sequence shown here is derived from an EMBL/GenBank/DDBJ whole genome shotgun (WGS) entry which is preliminary data.</text>
</comment>
<keyword evidence="4" id="KW-1185">Reference proteome</keyword>
<dbReference type="Proteomes" id="UP000681586">
    <property type="component" value="Unassembled WGS sequence"/>
</dbReference>
<accession>A0ABS5MPL7</accession>
<keyword evidence="1" id="KW-0175">Coiled coil</keyword>
<keyword evidence="2" id="KW-0472">Membrane</keyword>
<dbReference type="RefSeq" id="WP_203154175.1">
    <property type="nucleotide sequence ID" value="NZ_JAEPSA010000029.1"/>
</dbReference>
<feature type="transmembrane region" description="Helical" evidence="2">
    <location>
        <begin position="20"/>
        <end position="36"/>
    </location>
</feature>
<gene>
    <name evidence="3" type="ORF">JJQ58_10395</name>
</gene>
<protein>
    <submittedName>
        <fullName evidence="3">Uncharacterized protein</fullName>
    </submittedName>
</protein>
<sequence length="121" mass="14814">MRTLRRALIENYQYNPIRYILEIIGIFIICILYYLIAKGMYLEIAAVPLFIFHFIMMNLRIRKDFYNQRITDLLAEKQVDIETLQDKMQISKYEFRYKKGKYEFYVSNKQKKKYISLLESL</sequence>
<feature type="coiled-coil region" evidence="1">
    <location>
        <begin position="56"/>
        <end position="87"/>
    </location>
</feature>
<organism evidence="3 4">
    <name type="scientific">Mammaliicoccus fleurettii</name>
    <dbReference type="NCBI Taxonomy" id="150056"/>
    <lineage>
        <taxon>Bacteria</taxon>
        <taxon>Bacillati</taxon>
        <taxon>Bacillota</taxon>
        <taxon>Bacilli</taxon>
        <taxon>Bacillales</taxon>
        <taxon>Staphylococcaceae</taxon>
        <taxon>Mammaliicoccus</taxon>
    </lineage>
</organism>
<evidence type="ECO:0000256" key="2">
    <source>
        <dbReference type="SAM" id="Phobius"/>
    </source>
</evidence>
<feature type="transmembrane region" description="Helical" evidence="2">
    <location>
        <begin position="42"/>
        <end position="59"/>
    </location>
</feature>
<reference evidence="3 4" key="1">
    <citation type="submission" date="2021-05" db="EMBL/GenBank/DDBJ databases">
        <title>Staphylococcus fleurettii isolated from lake water in First Nation community in Manitoba, Canada.</title>
        <authorList>
            <person name="Bashar S."/>
            <person name="Murdock A."/>
            <person name="Patidar R."/>
            <person name="Golding G."/>
            <person name="Farenhorst A."/>
            <person name="Kumar A."/>
        </authorList>
    </citation>
    <scope>NUCLEOTIDE SEQUENCE [LARGE SCALE GENOMIC DNA]</scope>
    <source>
        <strain evidence="3 4">SF002</strain>
    </source>
</reference>